<evidence type="ECO:0000256" key="3">
    <source>
        <dbReference type="SAM" id="SignalP"/>
    </source>
</evidence>
<evidence type="ECO:0008006" key="6">
    <source>
        <dbReference type="Google" id="ProtNLM"/>
    </source>
</evidence>
<gene>
    <name evidence="4" type="ORF">GCM10007231_09460</name>
</gene>
<feature type="compositionally biased region" description="Basic and acidic residues" evidence="1">
    <location>
        <begin position="495"/>
        <end position="504"/>
    </location>
</feature>
<evidence type="ECO:0000313" key="5">
    <source>
        <dbReference type="Proteomes" id="UP000630594"/>
    </source>
</evidence>
<evidence type="ECO:0000256" key="2">
    <source>
        <dbReference type="SAM" id="Phobius"/>
    </source>
</evidence>
<feature type="region of interest" description="Disordered" evidence="1">
    <location>
        <begin position="491"/>
        <end position="574"/>
    </location>
</feature>
<keyword evidence="2" id="KW-0472">Membrane</keyword>
<accession>A0ABQ1Q3Q3</accession>
<dbReference type="Proteomes" id="UP000630594">
    <property type="component" value="Unassembled WGS sequence"/>
</dbReference>
<reference evidence="5" key="1">
    <citation type="journal article" date="2019" name="Int. J. Syst. Evol. Microbiol.">
        <title>The Global Catalogue of Microorganisms (GCM) 10K type strain sequencing project: providing services to taxonomists for standard genome sequencing and annotation.</title>
        <authorList>
            <consortium name="The Broad Institute Genomics Platform"/>
            <consortium name="The Broad Institute Genome Sequencing Center for Infectious Disease"/>
            <person name="Wu L."/>
            <person name="Ma J."/>
        </authorList>
    </citation>
    <scope>NUCLEOTIDE SEQUENCE [LARGE SCALE GENOMIC DNA]</scope>
    <source>
        <strain evidence="5">CCM 7403</strain>
    </source>
</reference>
<feature type="compositionally biased region" description="Basic and acidic residues" evidence="1">
    <location>
        <begin position="551"/>
        <end position="563"/>
    </location>
</feature>
<feature type="transmembrane region" description="Helical" evidence="2">
    <location>
        <begin position="175"/>
        <end position="197"/>
    </location>
</feature>
<comment type="caution">
    <text evidence="4">The sequence shown here is derived from an EMBL/GenBank/DDBJ whole genome shotgun (WGS) entry which is preliminary data.</text>
</comment>
<feature type="transmembrane region" description="Helical" evidence="2">
    <location>
        <begin position="350"/>
        <end position="375"/>
    </location>
</feature>
<feature type="chain" id="PRO_5046219116" description="MFS transporter" evidence="3">
    <location>
        <begin position="27"/>
        <end position="607"/>
    </location>
</feature>
<feature type="transmembrane region" description="Helical" evidence="2">
    <location>
        <begin position="419"/>
        <end position="439"/>
    </location>
</feature>
<evidence type="ECO:0000256" key="1">
    <source>
        <dbReference type="SAM" id="MobiDB-lite"/>
    </source>
</evidence>
<dbReference type="RefSeq" id="WP_188421006.1">
    <property type="nucleotide sequence ID" value="NZ_BMCK01000001.1"/>
</dbReference>
<feature type="transmembrane region" description="Helical" evidence="2">
    <location>
        <begin position="387"/>
        <end position="413"/>
    </location>
</feature>
<organism evidence="4 5">
    <name type="scientific">Nocardioides daphniae</name>
    <dbReference type="NCBI Taxonomy" id="402297"/>
    <lineage>
        <taxon>Bacteria</taxon>
        <taxon>Bacillati</taxon>
        <taxon>Actinomycetota</taxon>
        <taxon>Actinomycetes</taxon>
        <taxon>Propionibacteriales</taxon>
        <taxon>Nocardioidaceae</taxon>
        <taxon>Nocardioides</taxon>
    </lineage>
</organism>
<dbReference type="EMBL" id="BMCK01000001">
    <property type="protein sequence ID" value="GGD12578.1"/>
    <property type="molecule type" value="Genomic_DNA"/>
</dbReference>
<keyword evidence="2" id="KW-0812">Transmembrane</keyword>
<keyword evidence="3" id="KW-0732">Signal</keyword>
<proteinExistence type="predicted"/>
<evidence type="ECO:0000313" key="4">
    <source>
        <dbReference type="EMBL" id="GGD12578.1"/>
    </source>
</evidence>
<feature type="compositionally biased region" description="Pro residues" evidence="1">
    <location>
        <begin position="536"/>
        <end position="547"/>
    </location>
</feature>
<feature type="transmembrane region" description="Helical" evidence="2">
    <location>
        <begin position="108"/>
        <end position="129"/>
    </location>
</feature>
<name>A0ABQ1Q3Q3_9ACTN</name>
<protein>
    <recommendedName>
        <fullName evidence="6">MFS transporter</fullName>
    </recommendedName>
</protein>
<feature type="transmembrane region" description="Helical" evidence="2">
    <location>
        <begin position="327"/>
        <end position="344"/>
    </location>
</feature>
<feature type="signal peptide" evidence="3">
    <location>
        <begin position="1"/>
        <end position="26"/>
    </location>
</feature>
<keyword evidence="2" id="KW-1133">Transmembrane helix</keyword>
<feature type="transmembrane region" description="Helical" evidence="2">
    <location>
        <begin position="150"/>
        <end position="169"/>
    </location>
</feature>
<keyword evidence="5" id="KW-1185">Reference proteome</keyword>
<sequence>MNALARLGMALAAVIIVLAIPAPAHAFELFDCKEAPTPEFPGRGVAGFFESEPATLPPTGDPFAKGSDTTIHEQYGFAGLRWRTYDLGCGPDAMRHPDAVIGSTISNWIMQLPIAFTALTGAVTKVAFAPQFLTGLDASVAGVTEALQENFFVSWIPIVLAALGALILVKARRSALATSAAAVGWAALVILLATAVVRWPVEAGRAADATVTTTLGAVAGELIGHSERVDPGTAVASGAHEAILYRSWLAGTFGSHDSRAARKYGAALFKSQALTWREARLVERNPSAGKQLIEQKKDDFAEIAEKIKSDDPEAYEYLQGVRSETRVAYASLAALGVVLALPFLLMSSLLLLGCFLIVRLAVMLFPAFATIGAFPSARGVVVGLGRIVGAAVVNAIIFGAGALVTAAILGVLLSPGGGSPPWLGLVLMPVFTVVMWVVLKPFRRLTAMVSPHSQFIRSPEAPRWAGRTVRSALVAATGGAAAGAVAAVVQDEVETEKRPDRVEAHPPMPPQQAPVRPMPQLESAPVRHDQAAASPSPAPHPAPPSGPSPRRAREWDDRDRHASDVTAPKPWLPDLEAAAPDEFEGEDVFVIYRPTDTQTGTDPAHDA</sequence>